<accession>A0A1Z4JLH6</accession>
<name>A0A1Z4JLH6_LEPBY</name>
<feature type="transmembrane region" description="Helical" evidence="1">
    <location>
        <begin position="130"/>
        <end position="149"/>
    </location>
</feature>
<proteinExistence type="predicted"/>
<evidence type="ECO:0000313" key="3">
    <source>
        <dbReference type="Proteomes" id="UP000217895"/>
    </source>
</evidence>
<dbReference type="EMBL" id="AP018203">
    <property type="protein sequence ID" value="BAY57604.1"/>
    <property type="molecule type" value="Genomic_DNA"/>
</dbReference>
<dbReference type="AlphaFoldDB" id="A0A1Z4JLH6"/>
<keyword evidence="3" id="KW-1185">Reference proteome</keyword>
<dbReference type="Proteomes" id="UP000217895">
    <property type="component" value="Chromosome"/>
</dbReference>
<evidence type="ECO:0000313" key="2">
    <source>
        <dbReference type="EMBL" id="BAY57604.1"/>
    </source>
</evidence>
<sequence>MTRLRTPSWANKLFYLLVLTDLGFILLHFLVFIYSSRQWSPTSDVHFYSVERDRGMPEFFQYTKEFWCVLILGFIALRKRVLTYLSWMFLFLYLLLDDSLSIHENLGLYVGNQLGFTTLFGLRSADYGEILVSGVIGLCLLAGIGFAYRMGDQVFRKSSKVLIKSLLALVVFGIVTDTIHIVTPDQFNKMIGLLEDGGEMLVMSAMTAFIFMLPEQVQQHNLNLTSVATLPPRVVELESQDRSVKR</sequence>
<feature type="transmembrane region" description="Helical" evidence="1">
    <location>
        <begin position="59"/>
        <end position="77"/>
    </location>
</feature>
<reference evidence="2 3" key="1">
    <citation type="submission" date="2017-06" db="EMBL/GenBank/DDBJ databases">
        <title>Genome sequencing of cyanobaciteial culture collection at National Institute for Environmental Studies (NIES).</title>
        <authorList>
            <person name="Hirose Y."/>
            <person name="Shimura Y."/>
            <person name="Fujisawa T."/>
            <person name="Nakamura Y."/>
            <person name="Kawachi M."/>
        </authorList>
    </citation>
    <scope>NUCLEOTIDE SEQUENCE [LARGE SCALE GENOMIC DNA]</scope>
    <source>
        <strain evidence="2 3">NIES-2135</strain>
    </source>
</reference>
<gene>
    <name evidence="2" type="ORF">NIES2135_44740</name>
</gene>
<evidence type="ECO:0000256" key="1">
    <source>
        <dbReference type="SAM" id="Phobius"/>
    </source>
</evidence>
<feature type="transmembrane region" description="Helical" evidence="1">
    <location>
        <begin position="12"/>
        <end position="34"/>
    </location>
</feature>
<feature type="transmembrane region" description="Helical" evidence="1">
    <location>
        <begin position="161"/>
        <end position="182"/>
    </location>
</feature>
<protein>
    <submittedName>
        <fullName evidence="2">Uncharacterized protein</fullName>
    </submittedName>
</protein>
<keyword evidence="1" id="KW-0472">Membrane</keyword>
<organism evidence="2 3">
    <name type="scientific">Leptolyngbya boryana NIES-2135</name>
    <dbReference type="NCBI Taxonomy" id="1973484"/>
    <lineage>
        <taxon>Bacteria</taxon>
        <taxon>Bacillati</taxon>
        <taxon>Cyanobacteriota</taxon>
        <taxon>Cyanophyceae</taxon>
        <taxon>Leptolyngbyales</taxon>
        <taxon>Leptolyngbyaceae</taxon>
        <taxon>Leptolyngbya group</taxon>
        <taxon>Leptolyngbya</taxon>
    </lineage>
</organism>
<feature type="transmembrane region" description="Helical" evidence="1">
    <location>
        <begin position="84"/>
        <end position="102"/>
    </location>
</feature>
<keyword evidence="1" id="KW-0812">Transmembrane</keyword>
<keyword evidence="1" id="KW-1133">Transmembrane helix</keyword>